<dbReference type="VEuPathDB" id="VectorBase:AALB014498"/>
<dbReference type="AlphaFoldDB" id="A0A182FXZ1"/>
<keyword evidence="2" id="KW-1185">Reference proteome</keyword>
<reference evidence="1" key="2">
    <citation type="submission" date="2022-08" db="UniProtKB">
        <authorList>
            <consortium name="EnsemblMetazoa"/>
        </authorList>
    </citation>
    <scope>IDENTIFICATION</scope>
    <source>
        <strain evidence="1">STECLA/ALBI9_A</strain>
    </source>
</reference>
<evidence type="ECO:0000313" key="1">
    <source>
        <dbReference type="EnsemblMetazoa" id="AALB014498-PA"/>
    </source>
</evidence>
<proteinExistence type="predicted"/>
<name>A0A182FXZ1_ANOAL</name>
<organism evidence="1 2">
    <name type="scientific">Anopheles albimanus</name>
    <name type="common">New world malaria mosquito</name>
    <dbReference type="NCBI Taxonomy" id="7167"/>
    <lineage>
        <taxon>Eukaryota</taxon>
        <taxon>Metazoa</taxon>
        <taxon>Ecdysozoa</taxon>
        <taxon>Arthropoda</taxon>
        <taxon>Hexapoda</taxon>
        <taxon>Insecta</taxon>
        <taxon>Pterygota</taxon>
        <taxon>Neoptera</taxon>
        <taxon>Endopterygota</taxon>
        <taxon>Diptera</taxon>
        <taxon>Nematocera</taxon>
        <taxon>Culicoidea</taxon>
        <taxon>Culicidae</taxon>
        <taxon>Anophelinae</taxon>
        <taxon>Anopheles</taxon>
    </lineage>
</organism>
<evidence type="ECO:0000313" key="2">
    <source>
        <dbReference type="Proteomes" id="UP000069272"/>
    </source>
</evidence>
<sequence>MPCVVRVSTLCASRLPAAATQRVLCRLFRPKGKKVLLRKGVVDTSIHSVKKKKKPPG</sequence>
<dbReference type="Proteomes" id="UP000069272">
    <property type="component" value="Chromosome 3L"/>
</dbReference>
<dbReference type="EnsemblMetazoa" id="AALB014498-RA">
    <property type="protein sequence ID" value="AALB014498-PA"/>
    <property type="gene ID" value="AALB014498"/>
</dbReference>
<reference evidence="1 2" key="1">
    <citation type="journal article" date="2017" name="G3 (Bethesda)">
        <title>The Physical Genome Mapping of Anopheles albimanus Corrected Scaffold Misassemblies and Identified Interarm Rearrangements in Genus Anopheles.</title>
        <authorList>
            <person name="Artemov G.N."/>
            <person name="Peery A.N."/>
            <person name="Jiang X."/>
            <person name="Tu Z."/>
            <person name="Stegniy V.N."/>
            <person name="Sharakhova M.V."/>
            <person name="Sharakhov I.V."/>
        </authorList>
    </citation>
    <scope>NUCLEOTIDE SEQUENCE [LARGE SCALE GENOMIC DNA]</scope>
    <source>
        <strain evidence="1 2">ALBI9_A</strain>
    </source>
</reference>
<protein>
    <submittedName>
        <fullName evidence="1">Uncharacterized protein</fullName>
    </submittedName>
</protein>
<accession>A0A182FXZ1</accession>